<reference evidence="3" key="1">
    <citation type="submission" date="2021-02" db="EMBL/GenBank/DDBJ databases">
        <authorList>
            <person name="Nowell W R."/>
        </authorList>
    </citation>
    <scope>NUCLEOTIDE SEQUENCE</scope>
</reference>
<feature type="domain" description="IFT140 first beta-propeller" evidence="1">
    <location>
        <begin position="53"/>
        <end position="137"/>
    </location>
</feature>
<protein>
    <recommendedName>
        <fullName evidence="1">IFT140 first beta-propeller domain-containing protein</fullName>
    </recommendedName>
</protein>
<evidence type="ECO:0000259" key="1">
    <source>
        <dbReference type="Pfam" id="PF23383"/>
    </source>
</evidence>
<comment type="caution">
    <text evidence="3">The sequence shown here is derived from an EMBL/GenBank/DDBJ whole genome shotgun (WGS) entry which is preliminary data.</text>
</comment>
<evidence type="ECO:0000313" key="3">
    <source>
        <dbReference type="EMBL" id="CAF4459969.1"/>
    </source>
</evidence>
<feature type="non-terminal residue" evidence="3">
    <location>
        <position position="1"/>
    </location>
</feature>
<dbReference type="EMBL" id="CAJOBA010085150">
    <property type="protein sequence ID" value="CAF4459969.1"/>
    <property type="molecule type" value="Genomic_DNA"/>
</dbReference>
<dbReference type="InterPro" id="IPR056154">
    <property type="entry name" value="Beta-prop_IFT140_1st"/>
</dbReference>
<organism evidence="3 4">
    <name type="scientific">Didymodactylos carnosus</name>
    <dbReference type="NCBI Taxonomy" id="1234261"/>
    <lineage>
        <taxon>Eukaryota</taxon>
        <taxon>Metazoa</taxon>
        <taxon>Spiralia</taxon>
        <taxon>Gnathifera</taxon>
        <taxon>Rotifera</taxon>
        <taxon>Eurotatoria</taxon>
        <taxon>Bdelloidea</taxon>
        <taxon>Philodinida</taxon>
        <taxon>Philodinidae</taxon>
        <taxon>Didymodactylos</taxon>
    </lineage>
</organism>
<dbReference type="Pfam" id="PF23383">
    <property type="entry name" value="Beta-prop_IFT140_1st"/>
    <property type="match status" value="1"/>
</dbReference>
<gene>
    <name evidence="2" type="ORF">OVA965_LOCUS43806</name>
    <name evidence="3" type="ORF">TMI583_LOCUS46206</name>
</gene>
<dbReference type="Proteomes" id="UP000682733">
    <property type="component" value="Unassembled WGS sequence"/>
</dbReference>
<evidence type="ECO:0000313" key="4">
    <source>
        <dbReference type="Proteomes" id="UP000682733"/>
    </source>
</evidence>
<accession>A0A8S2WTE6</accession>
<dbReference type="AlphaFoldDB" id="A0A8S2WTE6"/>
<dbReference type="Proteomes" id="UP000677228">
    <property type="component" value="Unassembled WGS sequence"/>
</dbReference>
<name>A0A8S2WTE6_9BILA</name>
<sequence length="138" mass="15402">MRSSRSDQDYRELARAAVSGDQTALDMLAQTTSRKESTETATFFVGTDRVSNMMTQYNLQLLERGQLLQPTISGKLSGRPADSDYTLVGTNFFAYVTGESTIRMINVSSTENLMLRLNTELGYASNENLVCITYCQTR</sequence>
<dbReference type="EMBL" id="CAJNOK010059388">
    <property type="protein sequence ID" value="CAF1632549.1"/>
    <property type="molecule type" value="Genomic_DNA"/>
</dbReference>
<evidence type="ECO:0000313" key="2">
    <source>
        <dbReference type="EMBL" id="CAF1632549.1"/>
    </source>
</evidence>
<proteinExistence type="predicted"/>